<evidence type="ECO:0000256" key="2">
    <source>
        <dbReference type="ARBA" id="ARBA00022603"/>
    </source>
</evidence>
<dbReference type="Gene3D" id="3.90.120.10">
    <property type="entry name" value="DNA Methylase, subunit A, domain 2"/>
    <property type="match status" value="1"/>
</dbReference>
<protein>
    <recommendedName>
        <fullName evidence="1">DNA (cytosine-5-)-methyltransferase</fullName>
        <ecNumber evidence="1">2.1.1.37</ecNumber>
    </recommendedName>
</protein>
<dbReference type="EMBL" id="JAGSOI010000025">
    <property type="protein sequence ID" value="MCM1986822.1"/>
    <property type="molecule type" value="Genomic_DNA"/>
</dbReference>
<dbReference type="EC" id="2.1.1.37" evidence="1"/>
<name>A0A9E4ZFL9_9EURY</name>
<dbReference type="PANTHER" id="PTHR10629">
    <property type="entry name" value="CYTOSINE-SPECIFIC METHYLTRANSFERASE"/>
    <property type="match status" value="1"/>
</dbReference>
<dbReference type="InterPro" id="IPR050390">
    <property type="entry name" value="C5-Methyltransferase"/>
</dbReference>
<dbReference type="GO" id="GO:0032259">
    <property type="term" value="P:methylation"/>
    <property type="evidence" value="ECO:0007669"/>
    <property type="project" value="UniProtKB-KW"/>
</dbReference>
<dbReference type="GO" id="GO:0003677">
    <property type="term" value="F:DNA binding"/>
    <property type="evidence" value="ECO:0007669"/>
    <property type="project" value="TreeGrafter"/>
</dbReference>
<comment type="caution">
    <text evidence="5">The sequence shown here is derived from an EMBL/GenBank/DDBJ whole genome shotgun (WGS) entry which is preliminary data.</text>
</comment>
<dbReference type="SUPFAM" id="SSF53335">
    <property type="entry name" value="S-adenosyl-L-methionine-dependent methyltransferases"/>
    <property type="match status" value="1"/>
</dbReference>
<dbReference type="GO" id="GO:0003886">
    <property type="term" value="F:DNA (cytosine-5-)-methyltransferase activity"/>
    <property type="evidence" value="ECO:0007669"/>
    <property type="project" value="UniProtKB-EC"/>
</dbReference>
<organism evidence="5 6">
    <name type="scientific">Methanococcoides seepicolus</name>
    <dbReference type="NCBI Taxonomy" id="2828780"/>
    <lineage>
        <taxon>Archaea</taxon>
        <taxon>Methanobacteriati</taxon>
        <taxon>Methanobacteriota</taxon>
        <taxon>Stenosarchaea group</taxon>
        <taxon>Methanomicrobia</taxon>
        <taxon>Methanosarcinales</taxon>
        <taxon>Methanosarcinaceae</taxon>
        <taxon>Methanococcoides</taxon>
    </lineage>
</organism>
<dbReference type="GO" id="GO:0044027">
    <property type="term" value="P:negative regulation of gene expression via chromosomal CpG island methylation"/>
    <property type="evidence" value="ECO:0007669"/>
    <property type="project" value="TreeGrafter"/>
</dbReference>
<gene>
    <name evidence="5" type="ORF">KDK67_07410</name>
</gene>
<evidence type="ECO:0000256" key="1">
    <source>
        <dbReference type="ARBA" id="ARBA00011975"/>
    </source>
</evidence>
<evidence type="ECO:0000256" key="4">
    <source>
        <dbReference type="ARBA" id="ARBA00022691"/>
    </source>
</evidence>
<evidence type="ECO:0000256" key="3">
    <source>
        <dbReference type="ARBA" id="ARBA00022679"/>
    </source>
</evidence>
<sequence length="543" mass="61098">MTKTRLKVADFFCGGGGFSEGFRQNDLDIVFALDHWQPAIDTHHLNHPDCNTVKMDILELDTPEKIDEHIPDVDVIIGSPPCVSFSGSNNAGKADKTLGIKLIESYLRIVAWKKYKKGGVLKYWILENVPNAGKYIKDKYTWKELGLPGEGPDLKMEVSNVFNAADYGAPQTRKRFMCGEFPAPVPTCKDKDEWLTMKEVMHSLGNPLEGDTGGTITDTNYGFSIASNSLTDHFYDTRVANFEWKKAKRMKEDHGFMGKMSFPENLDRPSRTVMATRSASTRESMIFEAIDKNGKHIGYRLPTIREIASMMSFPITYQFEAGNESSKYRLVGNAVCAKLSSALAKAILEKEHIEPPMEFIPLPATKSSFDLTGTKIELKDQKDKRLDAKFAIHIPYIKIKGFRVELTNKTSDFKSGNIKWSCVLHQGSGKNATMCSPEECNLTGLINEIPKFDDLINDVKRTFDEIDTTSMDLQRAYVSSCQTEDITPEMALQKMRDIVDVHFPDEAAMVDNSEVIIAINREQVPLRIVAGLYACDYFVKQLK</sequence>
<dbReference type="Pfam" id="PF00145">
    <property type="entry name" value="DNA_methylase"/>
    <property type="match status" value="1"/>
</dbReference>
<proteinExistence type="predicted"/>
<dbReference type="InterPro" id="IPR029063">
    <property type="entry name" value="SAM-dependent_MTases_sf"/>
</dbReference>
<keyword evidence="3" id="KW-0808">Transferase</keyword>
<dbReference type="Gene3D" id="3.40.50.150">
    <property type="entry name" value="Vaccinia Virus protein VP39"/>
    <property type="match status" value="1"/>
</dbReference>
<dbReference type="AlphaFoldDB" id="A0A9E4ZFL9"/>
<keyword evidence="2 5" id="KW-0489">Methyltransferase</keyword>
<reference evidence="5" key="1">
    <citation type="journal article" date="2021" name="mSystems">
        <title>Bacteria and Archaea Synergistically Convert Glycine Betaine to Biogenic Methane in the Formosa Cold Seep of the South China Sea.</title>
        <authorList>
            <person name="Li L."/>
            <person name="Zhang W."/>
            <person name="Zhang S."/>
            <person name="Song L."/>
            <person name="Sun Q."/>
            <person name="Zhang H."/>
            <person name="Xiang H."/>
            <person name="Dong X."/>
        </authorList>
    </citation>
    <scope>NUCLEOTIDE SEQUENCE</scope>
    <source>
        <strain evidence="5">LLY</strain>
    </source>
</reference>
<accession>A0A9E4ZFL9</accession>
<keyword evidence="4" id="KW-0949">S-adenosyl-L-methionine</keyword>
<dbReference type="PANTHER" id="PTHR10629:SF52">
    <property type="entry name" value="DNA (CYTOSINE-5)-METHYLTRANSFERASE 1"/>
    <property type="match status" value="1"/>
</dbReference>
<dbReference type="PROSITE" id="PS51679">
    <property type="entry name" value="SAM_MT_C5"/>
    <property type="match status" value="1"/>
</dbReference>
<dbReference type="Proteomes" id="UP001056766">
    <property type="component" value="Unassembled WGS sequence"/>
</dbReference>
<dbReference type="RefSeq" id="WP_250868176.1">
    <property type="nucleotide sequence ID" value="NZ_JAGSOI010000025.1"/>
</dbReference>
<evidence type="ECO:0000313" key="6">
    <source>
        <dbReference type="Proteomes" id="UP001056766"/>
    </source>
</evidence>
<dbReference type="PRINTS" id="PR00105">
    <property type="entry name" value="C5METTRFRASE"/>
</dbReference>
<keyword evidence="6" id="KW-1185">Reference proteome</keyword>
<dbReference type="InterPro" id="IPR018117">
    <property type="entry name" value="C5_DNA_meth_AS"/>
</dbReference>
<evidence type="ECO:0000313" key="5">
    <source>
        <dbReference type="EMBL" id="MCM1986822.1"/>
    </source>
</evidence>
<dbReference type="PROSITE" id="PS00094">
    <property type="entry name" value="C5_MTASE_1"/>
    <property type="match status" value="1"/>
</dbReference>
<reference evidence="5" key="2">
    <citation type="submission" date="2021-04" db="EMBL/GenBank/DDBJ databases">
        <authorList>
            <person name="Dong X."/>
        </authorList>
    </citation>
    <scope>NUCLEOTIDE SEQUENCE</scope>
    <source>
        <strain evidence="5">LLY</strain>
    </source>
</reference>
<dbReference type="InterPro" id="IPR001525">
    <property type="entry name" value="C5_MeTfrase"/>
</dbReference>